<accession>A0A915PJ86</accession>
<feature type="region of interest" description="Disordered" evidence="1">
    <location>
        <begin position="82"/>
        <end position="101"/>
    </location>
</feature>
<organism evidence="2 3">
    <name type="scientific">Setaria digitata</name>
    <dbReference type="NCBI Taxonomy" id="48799"/>
    <lineage>
        <taxon>Eukaryota</taxon>
        <taxon>Metazoa</taxon>
        <taxon>Ecdysozoa</taxon>
        <taxon>Nematoda</taxon>
        <taxon>Chromadorea</taxon>
        <taxon>Rhabditida</taxon>
        <taxon>Spirurina</taxon>
        <taxon>Spiruromorpha</taxon>
        <taxon>Filarioidea</taxon>
        <taxon>Setariidae</taxon>
        <taxon>Setaria</taxon>
    </lineage>
</organism>
<evidence type="ECO:0000256" key="1">
    <source>
        <dbReference type="SAM" id="MobiDB-lite"/>
    </source>
</evidence>
<sequence>MNKLKLFRDFLSRLCFCSIARRREARKIDEAKYRMHYASCLPLTQVIAIEPSNIMVTQAFGNNIHLLIKTVEKETHMAPIVRPEETDALTNSTDNERDSLTVTAGDDGMLLPIRTIH</sequence>
<dbReference type="AlphaFoldDB" id="A0A915PJ86"/>
<proteinExistence type="predicted"/>
<reference evidence="3" key="1">
    <citation type="submission" date="2022-11" db="UniProtKB">
        <authorList>
            <consortium name="WormBaseParasite"/>
        </authorList>
    </citation>
    <scope>IDENTIFICATION</scope>
</reference>
<keyword evidence="2" id="KW-1185">Reference proteome</keyword>
<evidence type="ECO:0000313" key="3">
    <source>
        <dbReference type="WBParaSite" id="sdigi.contig114.g4624.t1"/>
    </source>
</evidence>
<dbReference type="Proteomes" id="UP000887581">
    <property type="component" value="Unplaced"/>
</dbReference>
<dbReference type="WBParaSite" id="sdigi.contig114.g4624.t1">
    <property type="protein sequence ID" value="sdigi.contig114.g4624.t1"/>
    <property type="gene ID" value="sdigi.contig114.g4624"/>
</dbReference>
<name>A0A915PJ86_9BILA</name>
<evidence type="ECO:0000313" key="2">
    <source>
        <dbReference type="Proteomes" id="UP000887581"/>
    </source>
</evidence>
<protein>
    <submittedName>
        <fullName evidence="3">Uncharacterized protein</fullName>
    </submittedName>
</protein>